<evidence type="ECO:0000313" key="3">
    <source>
        <dbReference type="EMBL" id="BAD37581.1"/>
    </source>
</evidence>
<dbReference type="AlphaFoldDB" id="Q67W88"/>
<proteinExistence type="predicted"/>
<evidence type="ECO:0000313" key="4">
    <source>
        <dbReference type="Proteomes" id="UP000000763"/>
    </source>
</evidence>
<feature type="region of interest" description="Disordered" evidence="1">
    <location>
        <begin position="179"/>
        <end position="214"/>
    </location>
</feature>
<sequence>MTSGSNGLRVASLVSEKIDILPLLKWGFARMPLQKMHSSARLRGCGWGRRRRGWGRLPRNLADAAATIAATVTPALDVAVAPPSDLTVVAPPPCVSSGYFWREGGTKTVEHMDIQAAAAQLGMGKVATRLGTGTGTAAAPTWLGQVGMFSYIDTDGVAGTTVIPAAPLSQAAFPTHSGVVPVPSRAGAEDPSPPRNSTKYGVHEGSEKIKTTVSRGAISGVVSLTNEPSSVPSEDPQ</sequence>
<feature type="compositionally biased region" description="Basic and acidic residues" evidence="1">
    <location>
        <begin position="201"/>
        <end position="210"/>
    </location>
</feature>
<accession>Q67W88</accession>
<reference evidence="3" key="1">
    <citation type="submission" date="2001-05" db="EMBL/GenBank/DDBJ databases">
        <title>Oryza sativa nipponbare(GA3) genomic DNA, chromosome 6, PAC clone:P0460H04.</title>
        <authorList>
            <person name="Sasaki T."/>
            <person name="Matsumoto T."/>
            <person name="Yamamoto K."/>
        </authorList>
    </citation>
    <scope>NUCLEOTIDE SEQUENCE</scope>
</reference>
<dbReference type="EMBL" id="AP003579">
    <property type="protein sequence ID" value="BAD37564.1"/>
    <property type="molecule type" value="Genomic_DNA"/>
</dbReference>
<reference evidence="2" key="2">
    <citation type="submission" date="2001-05" db="EMBL/GenBank/DDBJ databases">
        <title>Oryza sativa nipponbare(GA3) genomic DNA, chromosome 6, PAC clone:P0709F06.</title>
        <authorList>
            <person name="Sasaki T."/>
            <person name="Matsumoto T."/>
            <person name="Yamamoto K."/>
        </authorList>
    </citation>
    <scope>NUCLEOTIDE SEQUENCE</scope>
</reference>
<organism evidence="3 4">
    <name type="scientific">Oryza sativa subsp. japonica</name>
    <name type="common">Rice</name>
    <dbReference type="NCBI Taxonomy" id="39947"/>
    <lineage>
        <taxon>Eukaryota</taxon>
        <taxon>Viridiplantae</taxon>
        <taxon>Streptophyta</taxon>
        <taxon>Embryophyta</taxon>
        <taxon>Tracheophyta</taxon>
        <taxon>Spermatophyta</taxon>
        <taxon>Magnoliopsida</taxon>
        <taxon>Liliopsida</taxon>
        <taxon>Poales</taxon>
        <taxon>Poaceae</taxon>
        <taxon>BOP clade</taxon>
        <taxon>Oryzoideae</taxon>
        <taxon>Oryzeae</taxon>
        <taxon>Oryzinae</taxon>
        <taxon>Oryza</taxon>
        <taxon>Oryza sativa</taxon>
    </lineage>
</organism>
<reference evidence="4" key="3">
    <citation type="journal article" date="2005" name="Nature">
        <title>The map-based sequence of the rice genome.</title>
        <authorList>
            <consortium name="International rice genome sequencing project (IRGSP)"/>
            <person name="Matsumoto T."/>
            <person name="Wu J."/>
            <person name="Kanamori H."/>
            <person name="Katayose Y."/>
            <person name="Fujisawa M."/>
            <person name="Namiki N."/>
            <person name="Mizuno H."/>
            <person name="Yamamoto K."/>
            <person name="Antonio B.A."/>
            <person name="Baba T."/>
            <person name="Sakata K."/>
            <person name="Nagamura Y."/>
            <person name="Aoki H."/>
            <person name="Arikawa K."/>
            <person name="Arita K."/>
            <person name="Bito T."/>
            <person name="Chiden Y."/>
            <person name="Fujitsuka N."/>
            <person name="Fukunaka R."/>
            <person name="Hamada M."/>
            <person name="Harada C."/>
            <person name="Hayashi A."/>
            <person name="Hijishita S."/>
            <person name="Honda M."/>
            <person name="Hosokawa S."/>
            <person name="Ichikawa Y."/>
            <person name="Idonuma A."/>
            <person name="Iijima M."/>
            <person name="Ikeda M."/>
            <person name="Ikeno M."/>
            <person name="Ito K."/>
            <person name="Ito S."/>
            <person name="Ito T."/>
            <person name="Ito Y."/>
            <person name="Ito Y."/>
            <person name="Iwabuchi A."/>
            <person name="Kamiya K."/>
            <person name="Karasawa W."/>
            <person name="Kurita K."/>
            <person name="Katagiri S."/>
            <person name="Kikuta A."/>
            <person name="Kobayashi H."/>
            <person name="Kobayashi N."/>
            <person name="Machita K."/>
            <person name="Maehara T."/>
            <person name="Masukawa M."/>
            <person name="Mizubayashi T."/>
            <person name="Mukai Y."/>
            <person name="Nagasaki H."/>
            <person name="Nagata Y."/>
            <person name="Naito S."/>
            <person name="Nakashima M."/>
            <person name="Nakama Y."/>
            <person name="Nakamichi Y."/>
            <person name="Nakamura M."/>
            <person name="Meguro A."/>
            <person name="Negishi M."/>
            <person name="Ohta I."/>
            <person name="Ohta T."/>
            <person name="Okamoto M."/>
            <person name="Ono N."/>
            <person name="Saji S."/>
            <person name="Sakaguchi M."/>
            <person name="Sakai K."/>
            <person name="Shibata M."/>
            <person name="Shimokawa T."/>
            <person name="Song J."/>
            <person name="Takazaki Y."/>
            <person name="Terasawa K."/>
            <person name="Tsugane M."/>
            <person name="Tsuji K."/>
            <person name="Ueda S."/>
            <person name="Waki K."/>
            <person name="Yamagata H."/>
            <person name="Yamamoto M."/>
            <person name="Yamamoto S."/>
            <person name="Yamane H."/>
            <person name="Yoshiki S."/>
            <person name="Yoshihara R."/>
            <person name="Yukawa K."/>
            <person name="Zhong H."/>
            <person name="Yano M."/>
            <person name="Yuan Q."/>
            <person name="Ouyang S."/>
            <person name="Liu J."/>
            <person name="Jones K.M."/>
            <person name="Gansberger K."/>
            <person name="Moffat K."/>
            <person name="Hill J."/>
            <person name="Bera J."/>
            <person name="Fadrosh D."/>
            <person name="Jin S."/>
            <person name="Johri S."/>
            <person name="Kim M."/>
            <person name="Overton L."/>
            <person name="Reardon M."/>
            <person name="Tsitrin T."/>
            <person name="Vuong H."/>
            <person name="Weaver B."/>
            <person name="Ciecko A."/>
            <person name="Tallon L."/>
            <person name="Jackson J."/>
            <person name="Pai G."/>
            <person name="Aken S.V."/>
            <person name="Utterback T."/>
            <person name="Reidmuller S."/>
            <person name="Feldblyum T."/>
            <person name="Hsiao J."/>
            <person name="Zismann V."/>
            <person name="Iobst S."/>
            <person name="de Vazeille A.R."/>
            <person name="Buell C.R."/>
            <person name="Ying K."/>
            <person name="Li Y."/>
            <person name="Lu T."/>
            <person name="Huang Y."/>
            <person name="Zhao Q."/>
            <person name="Feng Q."/>
            <person name="Zhang L."/>
            <person name="Zhu J."/>
            <person name="Weng Q."/>
            <person name="Mu J."/>
            <person name="Lu Y."/>
            <person name="Fan D."/>
            <person name="Liu Y."/>
            <person name="Guan J."/>
            <person name="Zhang Y."/>
            <person name="Yu S."/>
            <person name="Liu X."/>
            <person name="Zhang Y."/>
            <person name="Hong G."/>
            <person name="Han B."/>
            <person name="Choisne N."/>
            <person name="Demange N."/>
            <person name="Orjeda G."/>
            <person name="Samain S."/>
            <person name="Cattolico L."/>
            <person name="Pelletier E."/>
            <person name="Couloux A."/>
            <person name="Segurens B."/>
            <person name="Wincker P."/>
            <person name="D'Hont A."/>
            <person name="Scarpelli C."/>
            <person name="Weissenbach J."/>
            <person name="Salanoubat M."/>
            <person name="Quetier F."/>
            <person name="Yu Y."/>
            <person name="Kim H.R."/>
            <person name="Rambo T."/>
            <person name="Currie J."/>
            <person name="Collura K."/>
            <person name="Luo M."/>
            <person name="Yang T."/>
            <person name="Ammiraju J.S.S."/>
            <person name="Engler F."/>
            <person name="Soderlund C."/>
            <person name="Wing R.A."/>
            <person name="Palmer L.E."/>
            <person name="de la Bastide M."/>
            <person name="Spiegel L."/>
            <person name="Nascimento L."/>
            <person name="Zutavern T."/>
            <person name="O'Shaughnessy A."/>
            <person name="Dike S."/>
            <person name="Dedhia N."/>
            <person name="Preston R."/>
            <person name="Balija V."/>
            <person name="McCombie W.R."/>
            <person name="Chow T."/>
            <person name="Chen H."/>
            <person name="Chung M."/>
            <person name="Chen C."/>
            <person name="Shaw J."/>
            <person name="Wu H."/>
            <person name="Hsiao K."/>
            <person name="Chao Y."/>
            <person name="Chu M."/>
            <person name="Cheng C."/>
            <person name="Hour A."/>
            <person name="Lee P."/>
            <person name="Lin S."/>
            <person name="Lin Y."/>
            <person name="Liou J."/>
            <person name="Liu S."/>
            <person name="Hsing Y."/>
            <person name="Raghuvanshi S."/>
            <person name="Mohanty A."/>
            <person name="Bharti A.K."/>
            <person name="Gaur A."/>
            <person name="Gupta V."/>
            <person name="Kumar D."/>
            <person name="Ravi V."/>
            <person name="Vij S."/>
            <person name="Kapur A."/>
            <person name="Khurana P."/>
            <person name="Khurana P."/>
            <person name="Khurana J.P."/>
            <person name="Tyagi A.K."/>
            <person name="Gaikwad K."/>
            <person name="Singh A."/>
            <person name="Dalal V."/>
            <person name="Srivastava S."/>
            <person name="Dixit A."/>
            <person name="Pal A.K."/>
            <person name="Ghazi I.A."/>
            <person name="Yadav M."/>
            <person name="Pandit A."/>
            <person name="Bhargava A."/>
            <person name="Sureshbabu K."/>
            <person name="Batra K."/>
            <person name="Sharma T.R."/>
            <person name="Mohapatra T."/>
            <person name="Singh N.K."/>
            <person name="Messing J."/>
            <person name="Nelson A.B."/>
            <person name="Fuks G."/>
            <person name="Kavchok S."/>
            <person name="Keizer G."/>
            <person name="Linton E."/>
            <person name="Llaca V."/>
            <person name="Song R."/>
            <person name="Tanyolac B."/>
            <person name="Young S."/>
            <person name="Ho-Il K."/>
            <person name="Hahn J.H."/>
            <person name="Sangsakoo G."/>
            <person name="Vanavichit A."/>
            <person name="de Mattos Luiz.A.T."/>
            <person name="Zimmer P.D."/>
            <person name="Malone G."/>
            <person name="Dellagostin O."/>
            <person name="de Oliveira A.C."/>
            <person name="Bevan M."/>
            <person name="Bancroft I."/>
            <person name="Minx P."/>
            <person name="Cordum H."/>
            <person name="Wilson R."/>
            <person name="Cheng Z."/>
            <person name="Jin W."/>
            <person name="Jiang J."/>
            <person name="Leong S.A."/>
            <person name="Iwama H."/>
            <person name="Gojobori T."/>
            <person name="Itoh T."/>
            <person name="Niimura Y."/>
            <person name="Fujii Y."/>
            <person name="Habara T."/>
            <person name="Sakai H."/>
            <person name="Sato Y."/>
            <person name="Wilson G."/>
            <person name="Kumar K."/>
            <person name="McCouch S."/>
            <person name="Juretic N."/>
            <person name="Hoen D."/>
            <person name="Wright S."/>
            <person name="Bruskiewich R."/>
            <person name="Bureau T."/>
            <person name="Miyao A."/>
            <person name="Hirochika H."/>
            <person name="Nishikawa T."/>
            <person name="Kadowaki K."/>
            <person name="Sugiura M."/>
            <person name="Burr B."/>
            <person name="Sasaki T."/>
        </authorList>
    </citation>
    <scope>NUCLEOTIDE SEQUENCE [LARGE SCALE GENOMIC DNA]</scope>
    <source>
        <strain evidence="4">cv. Nipponbare</strain>
    </source>
</reference>
<protein>
    <submittedName>
        <fullName evidence="3">Uncharacterized protein</fullName>
    </submittedName>
</protein>
<gene>
    <name evidence="3" type="ORF">P0460H04.21</name>
    <name evidence="2" type="ORF">P0709F06.42</name>
</gene>
<name>Q67W88_ORYSJ</name>
<dbReference type="EMBL" id="AP003712">
    <property type="protein sequence ID" value="BAD37581.1"/>
    <property type="molecule type" value="Genomic_DNA"/>
</dbReference>
<dbReference type="Proteomes" id="UP000000763">
    <property type="component" value="Chromosome 6"/>
</dbReference>
<evidence type="ECO:0000313" key="2">
    <source>
        <dbReference type="EMBL" id="BAD37564.1"/>
    </source>
</evidence>
<evidence type="ECO:0000256" key="1">
    <source>
        <dbReference type="SAM" id="MobiDB-lite"/>
    </source>
</evidence>
<reference evidence="4" key="4">
    <citation type="journal article" date="2008" name="Nucleic Acids Res.">
        <title>The rice annotation project database (RAP-DB): 2008 update.</title>
        <authorList>
            <consortium name="The rice annotation project (RAP)"/>
        </authorList>
    </citation>
    <scope>GENOME REANNOTATION</scope>
    <source>
        <strain evidence="4">cv. Nipponbare</strain>
    </source>
</reference>